<feature type="region of interest" description="Domain III" evidence="6">
    <location>
        <begin position="147"/>
        <end position="200"/>
    </location>
</feature>
<evidence type="ECO:0000256" key="3">
    <source>
        <dbReference type="ARBA" id="ARBA00023125"/>
    </source>
</evidence>
<dbReference type="Gene3D" id="1.10.150.20">
    <property type="entry name" value="5' to 3' exonuclease, C-terminal subdomain"/>
    <property type="match status" value="1"/>
</dbReference>
<organism evidence="7 8">
    <name type="scientific">Cloacibacillus porcorum</name>
    <dbReference type="NCBI Taxonomy" id="1197717"/>
    <lineage>
        <taxon>Bacteria</taxon>
        <taxon>Thermotogati</taxon>
        <taxon>Synergistota</taxon>
        <taxon>Synergistia</taxon>
        <taxon>Synergistales</taxon>
        <taxon>Synergistaceae</taxon>
        <taxon>Cloacibacillus</taxon>
    </lineage>
</organism>
<dbReference type="Gene3D" id="1.10.8.10">
    <property type="entry name" value="DNA helicase RuvA subunit, C-terminal domain"/>
    <property type="match status" value="1"/>
</dbReference>
<gene>
    <name evidence="6" type="primary">ruvA</name>
    <name evidence="7" type="ORF">BED41_07920</name>
</gene>
<dbReference type="InterPro" id="IPR010994">
    <property type="entry name" value="RuvA_2-like"/>
</dbReference>
<dbReference type="GO" id="GO:0005737">
    <property type="term" value="C:cytoplasm"/>
    <property type="evidence" value="ECO:0007669"/>
    <property type="project" value="UniProtKB-SubCell"/>
</dbReference>
<reference evidence="7" key="1">
    <citation type="submission" date="2016-08" db="EMBL/GenBank/DDBJ databases">
        <title>Complete genome of Cloacibacillus porcorum.</title>
        <authorList>
            <person name="Looft T."/>
            <person name="Bayles D.O."/>
            <person name="Alt D.P."/>
        </authorList>
    </citation>
    <scope>NUCLEOTIDE SEQUENCE [LARGE SCALE GENOMIC DNA]</scope>
    <source>
        <strain evidence="7">CL-84</strain>
    </source>
</reference>
<keyword evidence="5 6" id="KW-0234">DNA repair</keyword>
<dbReference type="Proteomes" id="UP000093044">
    <property type="component" value="Chromosome"/>
</dbReference>
<comment type="subcellular location">
    <subcellularLocation>
        <location evidence="6">Cytoplasm</location>
    </subcellularLocation>
</comment>
<dbReference type="SUPFAM" id="SSF50249">
    <property type="entry name" value="Nucleic acid-binding proteins"/>
    <property type="match status" value="1"/>
</dbReference>
<name>A0A1B2I4V3_9BACT</name>
<dbReference type="RefSeq" id="WP_066744669.1">
    <property type="nucleotide sequence ID" value="NZ_CALCLR010000028.1"/>
</dbReference>
<evidence type="ECO:0000313" key="8">
    <source>
        <dbReference type="Proteomes" id="UP000093044"/>
    </source>
</evidence>
<keyword evidence="4 6" id="KW-0233">DNA recombination</keyword>
<dbReference type="OrthoDB" id="5293449at2"/>
<proteinExistence type="inferred from homology"/>
<comment type="caution">
    <text evidence="6">Lacks conserved residue(s) required for the propagation of feature annotation.</text>
</comment>
<evidence type="ECO:0000256" key="2">
    <source>
        <dbReference type="ARBA" id="ARBA00022763"/>
    </source>
</evidence>
<comment type="domain">
    <text evidence="6">Has three domains with a flexible linker between the domains II and III and assumes an 'L' shape. Domain III is highly mobile and contacts RuvB.</text>
</comment>
<dbReference type="GO" id="GO:0006310">
    <property type="term" value="P:DNA recombination"/>
    <property type="evidence" value="ECO:0007669"/>
    <property type="project" value="UniProtKB-UniRule"/>
</dbReference>
<keyword evidence="2 6" id="KW-0227">DNA damage</keyword>
<evidence type="ECO:0000256" key="1">
    <source>
        <dbReference type="ARBA" id="ARBA00022490"/>
    </source>
</evidence>
<dbReference type="GeneID" id="83057776"/>
<dbReference type="SUPFAM" id="SSF47781">
    <property type="entry name" value="RuvA domain 2-like"/>
    <property type="match status" value="1"/>
</dbReference>
<dbReference type="GO" id="GO:0009378">
    <property type="term" value="F:four-way junction helicase activity"/>
    <property type="evidence" value="ECO:0007669"/>
    <property type="project" value="InterPro"/>
</dbReference>
<sequence>MINYLRGTLSSFSKESIVLDVSGFGIEVYPTKALLASAVLGEEMKCHTYLQISDAGLAMFGFASETERDFFLELLQVKTVGGKLAITLMRYLDIGHIIEAVKNGNISMLSVPGLGAKRAERICFELKPKIEKKFAGIAAEAASPGATSFDSFVTDALTGLGFSHGECARAIATAKAQADDDVQWSEESLLMASLSILQRR</sequence>
<dbReference type="GO" id="GO:0000400">
    <property type="term" value="F:four-way junction DNA binding"/>
    <property type="evidence" value="ECO:0007669"/>
    <property type="project" value="UniProtKB-UniRule"/>
</dbReference>
<dbReference type="Pfam" id="PF14520">
    <property type="entry name" value="HHH_5"/>
    <property type="match status" value="1"/>
</dbReference>
<dbReference type="GO" id="GO:0005524">
    <property type="term" value="F:ATP binding"/>
    <property type="evidence" value="ECO:0007669"/>
    <property type="project" value="InterPro"/>
</dbReference>
<dbReference type="InterPro" id="IPR013849">
    <property type="entry name" value="DNA_helicase_Holl-junc_RuvA_I"/>
</dbReference>
<dbReference type="GO" id="GO:0048476">
    <property type="term" value="C:Holliday junction resolvase complex"/>
    <property type="evidence" value="ECO:0007669"/>
    <property type="project" value="UniProtKB-UniRule"/>
</dbReference>
<dbReference type="InterPro" id="IPR012340">
    <property type="entry name" value="NA-bd_OB-fold"/>
</dbReference>
<evidence type="ECO:0000256" key="5">
    <source>
        <dbReference type="ARBA" id="ARBA00023204"/>
    </source>
</evidence>
<dbReference type="InterPro" id="IPR000085">
    <property type="entry name" value="RuvA"/>
</dbReference>
<evidence type="ECO:0000256" key="6">
    <source>
        <dbReference type="HAMAP-Rule" id="MF_00031"/>
    </source>
</evidence>
<evidence type="ECO:0000313" key="7">
    <source>
        <dbReference type="EMBL" id="ANZ45011.1"/>
    </source>
</evidence>
<comment type="similarity">
    <text evidence="6">Belongs to the RuvA family.</text>
</comment>
<comment type="subunit">
    <text evidence="6">Homotetramer. Forms an RuvA(8)-RuvB(12)-Holliday junction (HJ) complex. HJ DNA is sandwiched between 2 RuvA tetramers; dsDNA enters through RuvA and exits via RuvB. An RuvB hexamer assembles on each DNA strand where it exits the tetramer. Each RuvB hexamer is contacted by two RuvA subunits (via domain III) on 2 adjacent RuvB subunits; this complex drives branch migration. In the full resolvosome a probable DNA-RuvA(4)-RuvB(12)-RuvC(2) complex forms which resolves the HJ.</text>
</comment>
<dbReference type="KEGG" id="cpor:BED41_07920"/>
<dbReference type="HAMAP" id="MF_00031">
    <property type="entry name" value="DNA_HJ_migration_RuvA"/>
    <property type="match status" value="1"/>
</dbReference>
<dbReference type="Gene3D" id="2.40.50.140">
    <property type="entry name" value="Nucleic acid-binding proteins"/>
    <property type="match status" value="1"/>
</dbReference>
<dbReference type="GO" id="GO:0006281">
    <property type="term" value="P:DNA repair"/>
    <property type="evidence" value="ECO:0007669"/>
    <property type="project" value="UniProtKB-UniRule"/>
</dbReference>
<keyword evidence="3 6" id="KW-0238">DNA-binding</keyword>
<comment type="function">
    <text evidence="6">The RuvA-RuvB-RuvC complex processes Holliday junction (HJ) DNA during genetic recombination and DNA repair, while the RuvA-RuvB complex plays an important role in the rescue of blocked DNA replication forks via replication fork reversal (RFR). RuvA specifically binds to HJ cruciform DNA, conferring on it an open structure. The RuvB hexamer acts as an ATP-dependent pump, pulling dsDNA into and through the RuvAB complex. HJ branch migration allows RuvC to scan DNA until it finds its consensus sequence, where it cleaves and resolves the cruciform DNA.</text>
</comment>
<accession>A0A1B2I4V3</accession>
<dbReference type="STRING" id="1197717.BED41_07920"/>
<dbReference type="AlphaFoldDB" id="A0A1B2I4V3"/>
<protein>
    <recommendedName>
        <fullName evidence="6">Holliday junction branch migration complex subunit RuvA</fullName>
    </recommendedName>
</protein>
<dbReference type="NCBIfam" id="TIGR00084">
    <property type="entry name" value="ruvA"/>
    <property type="match status" value="1"/>
</dbReference>
<keyword evidence="1 6" id="KW-0963">Cytoplasm</keyword>
<dbReference type="Pfam" id="PF01330">
    <property type="entry name" value="RuvA_N"/>
    <property type="match status" value="1"/>
</dbReference>
<dbReference type="EMBL" id="CP016757">
    <property type="protein sequence ID" value="ANZ45011.1"/>
    <property type="molecule type" value="Genomic_DNA"/>
</dbReference>
<evidence type="ECO:0000256" key="4">
    <source>
        <dbReference type="ARBA" id="ARBA00023172"/>
    </source>
</evidence>
<keyword evidence="8" id="KW-1185">Reference proteome</keyword>